<dbReference type="OMA" id="IMVADDR"/>
<feature type="region of interest" description="Disordered" evidence="1">
    <location>
        <begin position="259"/>
        <end position="278"/>
    </location>
</feature>
<evidence type="ECO:0000256" key="1">
    <source>
        <dbReference type="SAM" id="MobiDB-lite"/>
    </source>
</evidence>
<dbReference type="InterPro" id="IPR045133">
    <property type="entry name" value="IRE1/2-like"/>
</dbReference>
<gene>
    <name evidence="3" type="ORF">CLAFUR5_09227</name>
</gene>
<dbReference type="GeneID" id="71989105"/>
<protein>
    <recommendedName>
        <fullName evidence="2">Protein kinase domain-containing protein</fullName>
    </recommendedName>
</protein>
<dbReference type="PROSITE" id="PS50011">
    <property type="entry name" value="PROTEIN_KINASE_DOM"/>
    <property type="match status" value="1"/>
</dbReference>
<dbReference type="GO" id="GO:0051082">
    <property type="term" value="F:unfolded protein binding"/>
    <property type="evidence" value="ECO:0007669"/>
    <property type="project" value="TreeGrafter"/>
</dbReference>
<dbReference type="AlphaFoldDB" id="A0A9Q8PGK8"/>
<sequence>MDYETTDGAQFSLREVLSEDNVFQSTVITAFVDGNAYAGTSPQRMEDMDEVDVIQYLEPVPSENVHPLLPEGLTVAPPFDIANHYLKAPQFTYEDSKPGRTFVADCLLSEARILEQLKQHPHPSIVIYYGAVTKGDRITHLCLKRCYCNLSEYNQIGLSKAERGRLLAEIRDGIEHLHSLGLAHNDIGPDNICVDAKGHAVLVDFDSCLPFGEPLKKGLVESILAEKHPISARENDLRGLADIEDSLVTSEQVIAEAFARDTGNGLTSPDSRPQTAPS</sequence>
<accession>A0A9Q8PGK8</accession>
<dbReference type="GO" id="GO:0036498">
    <property type="term" value="P:IRE1-mediated unfolded protein response"/>
    <property type="evidence" value="ECO:0007669"/>
    <property type="project" value="TreeGrafter"/>
</dbReference>
<name>A0A9Q8PGK8_PASFU</name>
<dbReference type="Gene3D" id="1.10.510.10">
    <property type="entry name" value="Transferase(Phosphotransferase) domain 1"/>
    <property type="match status" value="1"/>
</dbReference>
<dbReference type="GO" id="GO:0005524">
    <property type="term" value="F:ATP binding"/>
    <property type="evidence" value="ECO:0007669"/>
    <property type="project" value="InterPro"/>
</dbReference>
<reference evidence="3" key="2">
    <citation type="journal article" date="2022" name="Microb. Genom.">
        <title>A chromosome-scale genome assembly of the tomato pathogen Cladosporium fulvum reveals a compartmentalized genome architecture and the presence of a dispensable chromosome.</title>
        <authorList>
            <person name="Zaccaron A.Z."/>
            <person name="Chen L.H."/>
            <person name="Samaras A."/>
            <person name="Stergiopoulos I."/>
        </authorList>
    </citation>
    <scope>NUCLEOTIDE SEQUENCE</scope>
    <source>
        <strain evidence="3">Race5_Kim</strain>
    </source>
</reference>
<dbReference type="Pfam" id="PF00069">
    <property type="entry name" value="Pkinase"/>
    <property type="match status" value="1"/>
</dbReference>
<organism evidence="3 4">
    <name type="scientific">Passalora fulva</name>
    <name type="common">Tomato leaf mold</name>
    <name type="synonym">Cladosporium fulvum</name>
    <dbReference type="NCBI Taxonomy" id="5499"/>
    <lineage>
        <taxon>Eukaryota</taxon>
        <taxon>Fungi</taxon>
        <taxon>Dikarya</taxon>
        <taxon>Ascomycota</taxon>
        <taxon>Pezizomycotina</taxon>
        <taxon>Dothideomycetes</taxon>
        <taxon>Dothideomycetidae</taxon>
        <taxon>Mycosphaerellales</taxon>
        <taxon>Mycosphaerellaceae</taxon>
        <taxon>Fulvia</taxon>
    </lineage>
</organism>
<dbReference type="InterPro" id="IPR011009">
    <property type="entry name" value="Kinase-like_dom_sf"/>
</dbReference>
<dbReference type="Proteomes" id="UP000756132">
    <property type="component" value="Chromosome 9"/>
</dbReference>
<dbReference type="GO" id="GO:1990604">
    <property type="term" value="C:IRE1-TRAF2-ASK1 complex"/>
    <property type="evidence" value="ECO:0007669"/>
    <property type="project" value="TreeGrafter"/>
</dbReference>
<proteinExistence type="predicted"/>
<dbReference type="RefSeq" id="XP_047766459.1">
    <property type="nucleotide sequence ID" value="XM_047908375.1"/>
</dbReference>
<dbReference type="PANTHER" id="PTHR13954">
    <property type="entry name" value="IRE1-RELATED"/>
    <property type="match status" value="1"/>
</dbReference>
<dbReference type="KEGG" id="ffu:CLAFUR5_09227"/>
<dbReference type="GO" id="GO:0070059">
    <property type="term" value="P:intrinsic apoptotic signaling pathway in response to endoplasmic reticulum stress"/>
    <property type="evidence" value="ECO:0007669"/>
    <property type="project" value="TreeGrafter"/>
</dbReference>
<feature type="domain" description="Protein kinase" evidence="2">
    <location>
        <begin position="1"/>
        <end position="278"/>
    </location>
</feature>
<dbReference type="InterPro" id="IPR000719">
    <property type="entry name" value="Prot_kinase_dom"/>
</dbReference>
<dbReference type="SUPFAM" id="SSF56112">
    <property type="entry name" value="Protein kinase-like (PK-like)"/>
    <property type="match status" value="1"/>
</dbReference>
<dbReference type="PANTHER" id="PTHR13954:SF6">
    <property type="entry name" value="NON-SPECIFIC SERINE_THREONINE PROTEIN KINASE"/>
    <property type="match status" value="1"/>
</dbReference>
<keyword evidence="4" id="KW-1185">Reference proteome</keyword>
<dbReference type="OrthoDB" id="4062651at2759"/>
<feature type="compositionally biased region" description="Polar residues" evidence="1">
    <location>
        <begin position="264"/>
        <end position="278"/>
    </location>
</feature>
<evidence type="ECO:0000313" key="3">
    <source>
        <dbReference type="EMBL" id="UJO22093.1"/>
    </source>
</evidence>
<dbReference type="GO" id="GO:0004674">
    <property type="term" value="F:protein serine/threonine kinase activity"/>
    <property type="evidence" value="ECO:0007669"/>
    <property type="project" value="InterPro"/>
</dbReference>
<reference evidence="3" key="1">
    <citation type="submission" date="2021-12" db="EMBL/GenBank/DDBJ databases">
        <authorList>
            <person name="Zaccaron A."/>
            <person name="Stergiopoulos I."/>
        </authorList>
    </citation>
    <scope>NUCLEOTIDE SEQUENCE</scope>
    <source>
        <strain evidence="3">Race5_Kim</strain>
    </source>
</reference>
<evidence type="ECO:0000313" key="4">
    <source>
        <dbReference type="Proteomes" id="UP000756132"/>
    </source>
</evidence>
<dbReference type="EMBL" id="CP090171">
    <property type="protein sequence ID" value="UJO22093.1"/>
    <property type="molecule type" value="Genomic_DNA"/>
</dbReference>
<dbReference type="GO" id="GO:0004521">
    <property type="term" value="F:RNA endonuclease activity"/>
    <property type="evidence" value="ECO:0007669"/>
    <property type="project" value="InterPro"/>
</dbReference>
<evidence type="ECO:0000259" key="2">
    <source>
        <dbReference type="PROSITE" id="PS50011"/>
    </source>
</evidence>